<comment type="subunit">
    <text evidence="2">Homodimer.</text>
</comment>
<dbReference type="AlphaFoldDB" id="A0A1H8XNA7"/>
<proteinExistence type="inferred from homology"/>
<dbReference type="EMBL" id="FODY01000026">
    <property type="protein sequence ID" value="SEP41365.1"/>
    <property type="molecule type" value="Genomic_DNA"/>
</dbReference>
<dbReference type="GO" id="GO:0030170">
    <property type="term" value="F:pyridoxal phosphate binding"/>
    <property type="evidence" value="ECO:0007669"/>
    <property type="project" value="InterPro"/>
</dbReference>
<evidence type="ECO:0000256" key="5">
    <source>
        <dbReference type="RuleBase" id="RU003693"/>
    </source>
</evidence>
<dbReference type="InterPro" id="IPR001917">
    <property type="entry name" value="Aminotrans_II_pyridoxalP_BS"/>
</dbReference>
<gene>
    <name evidence="7" type="ORF">SAMN04490178_12651</name>
</gene>
<dbReference type="Pfam" id="PF00155">
    <property type="entry name" value="Aminotran_1_2"/>
    <property type="match status" value="1"/>
</dbReference>
<evidence type="ECO:0000256" key="3">
    <source>
        <dbReference type="ARBA" id="ARBA00022679"/>
    </source>
</evidence>
<evidence type="ECO:0000313" key="7">
    <source>
        <dbReference type="EMBL" id="SEP41365.1"/>
    </source>
</evidence>
<protein>
    <submittedName>
        <fullName evidence="7">Glycine C-acetyltransferase</fullName>
    </submittedName>
</protein>
<sequence>MKLINEILQYTEAHDLYPDIRVVDAVPYPNLVIEGKEYLCFCSNNYLGLSIHPTVKRAAMEGIQKYGIGTCESRFIAGNIRVLEELEQELAKFKGRDASLTFATGFLTNLGVIPAIMDNPDPFGIYDIPLPINDEDNLIISDFLNHQSIREGCRISRAQVKNYIHKDMNHLEKILKRYKDKRKLIITDGVFSMDGDIAPLADIIRLARTYDAMVMVDDAHGTGVLGENGKGTAEYLGLEGQVDIEMGTLSKAIGAIGGFVAGSESLIKYLKLRSSSFIYTSAIPPEQACGILAALKLIQAEPSLRENLWRNVRRLKAGLASLGFNIVNSETQIIPIIIGSEQKCVDASRYLFEHGILAPAIKYPVVKKNESRIRLTTIATHTEEQIDKALDIFSSMGKKFSII</sequence>
<evidence type="ECO:0000256" key="4">
    <source>
        <dbReference type="ARBA" id="ARBA00022898"/>
    </source>
</evidence>
<dbReference type="InterPro" id="IPR015422">
    <property type="entry name" value="PyrdxlP-dep_Trfase_small"/>
</dbReference>
<dbReference type="InterPro" id="IPR015424">
    <property type="entry name" value="PyrdxlP-dep_Trfase"/>
</dbReference>
<evidence type="ECO:0000313" key="8">
    <source>
        <dbReference type="Proteomes" id="UP000198847"/>
    </source>
</evidence>
<dbReference type="PROSITE" id="PS00599">
    <property type="entry name" value="AA_TRANSFER_CLASS_2"/>
    <property type="match status" value="1"/>
</dbReference>
<organism evidence="7 8">
    <name type="scientific">Propionispora vibrioides</name>
    <dbReference type="NCBI Taxonomy" id="112903"/>
    <lineage>
        <taxon>Bacteria</taxon>
        <taxon>Bacillati</taxon>
        <taxon>Bacillota</taxon>
        <taxon>Negativicutes</taxon>
        <taxon>Selenomonadales</taxon>
        <taxon>Sporomusaceae</taxon>
        <taxon>Propionispora</taxon>
    </lineage>
</organism>
<feature type="domain" description="Aminotransferase class I/classII large" evidence="6">
    <location>
        <begin position="38"/>
        <end position="391"/>
    </location>
</feature>
<dbReference type="OrthoDB" id="9807157at2"/>
<dbReference type="RefSeq" id="WP_091750495.1">
    <property type="nucleotide sequence ID" value="NZ_FODY01000026.1"/>
</dbReference>
<dbReference type="InterPro" id="IPR050087">
    <property type="entry name" value="AON_synthase_class-II"/>
</dbReference>
<comment type="similarity">
    <text evidence="5">Belongs to the class-II pyridoxal-phosphate-dependent aminotransferase family.</text>
</comment>
<evidence type="ECO:0000259" key="6">
    <source>
        <dbReference type="Pfam" id="PF00155"/>
    </source>
</evidence>
<dbReference type="CDD" id="cd06454">
    <property type="entry name" value="KBL_like"/>
    <property type="match status" value="1"/>
</dbReference>
<dbReference type="Gene3D" id="3.90.1150.10">
    <property type="entry name" value="Aspartate Aminotransferase, domain 1"/>
    <property type="match status" value="1"/>
</dbReference>
<keyword evidence="8" id="KW-1185">Reference proteome</keyword>
<reference evidence="7 8" key="1">
    <citation type="submission" date="2016-10" db="EMBL/GenBank/DDBJ databases">
        <authorList>
            <person name="de Groot N.N."/>
        </authorList>
    </citation>
    <scope>NUCLEOTIDE SEQUENCE [LARGE SCALE GENOMIC DNA]</scope>
    <source>
        <strain evidence="7 8">DSM 13305</strain>
    </source>
</reference>
<evidence type="ECO:0000256" key="2">
    <source>
        <dbReference type="ARBA" id="ARBA00011738"/>
    </source>
</evidence>
<comment type="cofactor">
    <cofactor evidence="1 5">
        <name>pyridoxal 5'-phosphate</name>
        <dbReference type="ChEBI" id="CHEBI:597326"/>
    </cofactor>
</comment>
<dbReference type="SUPFAM" id="SSF53383">
    <property type="entry name" value="PLP-dependent transferases"/>
    <property type="match status" value="1"/>
</dbReference>
<evidence type="ECO:0000256" key="1">
    <source>
        <dbReference type="ARBA" id="ARBA00001933"/>
    </source>
</evidence>
<dbReference type="GO" id="GO:0016740">
    <property type="term" value="F:transferase activity"/>
    <property type="evidence" value="ECO:0007669"/>
    <property type="project" value="UniProtKB-KW"/>
</dbReference>
<name>A0A1H8XNA7_9FIRM</name>
<dbReference type="InterPro" id="IPR015421">
    <property type="entry name" value="PyrdxlP-dep_Trfase_major"/>
</dbReference>
<dbReference type="PANTHER" id="PTHR13693">
    <property type="entry name" value="CLASS II AMINOTRANSFERASE/8-AMINO-7-OXONONANOATE SYNTHASE"/>
    <property type="match status" value="1"/>
</dbReference>
<dbReference type="Gene3D" id="3.40.640.10">
    <property type="entry name" value="Type I PLP-dependent aspartate aminotransferase-like (Major domain)"/>
    <property type="match status" value="1"/>
</dbReference>
<keyword evidence="3 7" id="KW-0808">Transferase</keyword>
<dbReference type="Proteomes" id="UP000198847">
    <property type="component" value="Unassembled WGS sequence"/>
</dbReference>
<dbReference type="PANTHER" id="PTHR13693:SF3">
    <property type="entry name" value="LD36009P"/>
    <property type="match status" value="1"/>
</dbReference>
<keyword evidence="4 5" id="KW-0663">Pyridoxal phosphate</keyword>
<dbReference type="InterPro" id="IPR004839">
    <property type="entry name" value="Aminotransferase_I/II_large"/>
</dbReference>
<accession>A0A1H8XNA7</accession>
<dbReference type="STRING" id="112903.SAMN04490178_12651"/>